<dbReference type="SMART" id="SM00342">
    <property type="entry name" value="HTH_ARAC"/>
    <property type="match status" value="1"/>
</dbReference>
<evidence type="ECO:0000259" key="4">
    <source>
        <dbReference type="PROSITE" id="PS01124"/>
    </source>
</evidence>
<dbReference type="InterPro" id="IPR018060">
    <property type="entry name" value="HTH_AraC"/>
</dbReference>
<dbReference type="Pfam" id="PF07883">
    <property type="entry name" value="Cupin_2"/>
    <property type="match status" value="1"/>
</dbReference>
<reference evidence="5 6" key="1">
    <citation type="submission" date="2020-04" db="EMBL/GenBank/DDBJ databases">
        <title>Vibrio sp. SM6, a novel species isolated from seawater.</title>
        <authorList>
            <person name="Wang X."/>
        </authorList>
    </citation>
    <scope>NUCLEOTIDE SEQUENCE [LARGE SCALE GENOMIC DNA]</scope>
    <source>
        <strain evidence="5 6">SM6</strain>
    </source>
</reference>
<dbReference type="InterPro" id="IPR050204">
    <property type="entry name" value="AraC_XylS_family_regulators"/>
</dbReference>
<dbReference type="Pfam" id="PF12833">
    <property type="entry name" value="HTH_18"/>
    <property type="match status" value="1"/>
</dbReference>
<dbReference type="PROSITE" id="PS01124">
    <property type="entry name" value="HTH_ARAC_FAMILY_2"/>
    <property type="match status" value="1"/>
</dbReference>
<dbReference type="Gene3D" id="2.60.120.10">
    <property type="entry name" value="Jelly Rolls"/>
    <property type="match status" value="1"/>
</dbReference>
<gene>
    <name evidence="5" type="ORF">HGP28_03780</name>
</gene>
<dbReference type="SUPFAM" id="SSF46689">
    <property type="entry name" value="Homeodomain-like"/>
    <property type="match status" value="2"/>
</dbReference>
<evidence type="ECO:0000256" key="2">
    <source>
        <dbReference type="ARBA" id="ARBA00023125"/>
    </source>
</evidence>
<name>A0A7X8YG41_9VIBR</name>
<dbReference type="InterPro" id="IPR009057">
    <property type="entry name" value="Homeodomain-like_sf"/>
</dbReference>
<dbReference type="InterPro" id="IPR018062">
    <property type="entry name" value="HTH_AraC-typ_CS"/>
</dbReference>
<proteinExistence type="predicted"/>
<comment type="caution">
    <text evidence="5">The sequence shown here is derived from an EMBL/GenBank/DDBJ whole genome shotgun (WGS) entry which is preliminary data.</text>
</comment>
<dbReference type="InterPro" id="IPR020449">
    <property type="entry name" value="Tscrpt_reg_AraC-type_HTH"/>
</dbReference>
<dbReference type="GO" id="GO:0043565">
    <property type="term" value="F:sequence-specific DNA binding"/>
    <property type="evidence" value="ECO:0007669"/>
    <property type="project" value="InterPro"/>
</dbReference>
<dbReference type="InterPro" id="IPR014710">
    <property type="entry name" value="RmlC-like_jellyroll"/>
</dbReference>
<dbReference type="PROSITE" id="PS00041">
    <property type="entry name" value="HTH_ARAC_FAMILY_1"/>
    <property type="match status" value="1"/>
</dbReference>
<dbReference type="EMBL" id="JABAIK010000003">
    <property type="protein sequence ID" value="NLS12011.1"/>
    <property type="molecule type" value="Genomic_DNA"/>
</dbReference>
<keyword evidence="6" id="KW-1185">Reference proteome</keyword>
<dbReference type="AlphaFoldDB" id="A0A7X8YG41"/>
<evidence type="ECO:0000313" key="6">
    <source>
        <dbReference type="Proteomes" id="UP000535589"/>
    </source>
</evidence>
<keyword evidence="2" id="KW-0238">DNA-binding</keyword>
<dbReference type="InterPro" id="IPR013096">
    <property type="entry name" value="Cupin_2"/>
</dbReference>
<keyword evidence="3" id="KW-0804">Transcription</keyword>
<accession>A0A7X8YG41</accession>
<sequence length="298" mass="34195">MQNYHIETDAQGRELVQHGDDHYPCAFYDERFSQFMTGEVPWHWHDELELVLVAEGRTQVETLEQTIVLEQGEMILVNSGALHRLTDVGACDCRILNVVFAPKLLTGERFNRLYHDYIVPLISNPAFRAYRFSPQIPWQRTLIDTVALAFGAWQTRAFAYELLMSSALAQCWQQLGQHEPQLWASQPSAASTREKRLSAMVKFIESHFSESLSVAGIARHANISESECFRLFKAALSCTPNRYLLDVRLRHAAHLLQTTRIAVTEIAHQCGFNCPAYFTKQFRQRFAQTPSRYRVQSG</sequence>
<dbReference type="InterPro" id="IPR011051">
    <property type="entry name" value="RmlC_Cupin_sf"/>
</dbReference>
<dbReference type="PRINTS" id="PR00032">
    <property type="entry name" value="HTHARAC"/>
</dbReference>
<dbReference type="RefSeq" id="WP_168835127.1">
    <property type="nucleotide sequence ID" value="NZ_JABAIK010000003.1"/>
</dbReference>
<protein>
    <submittedName>
        <fullName evidence="5">AraC family transcriptional regulator</fullName>
    </submittedName>
</protein>
<feature type="domain" description="HTH araC/xylS-type" evidence="4">
    <location>
        <begin position="198"/>
        <end position="296"/>
    </location>
</feature>
<keyword evidence="1" id="KW-0805">Transcription regulation</keyword>
<evidence type="ECO:0000256" key="3">
    <source>
        <dbReference type="ARBA" id="ARBA00023163"/>
    </source>
</evidence>
<dbReference type="SUPFAM" id="SSF51182">
    <property type="entry name" value="RmlC-like cupins"/>
    <property type="match status" value="1"/>
</dbReference>
<organism evidence="5 6">
    <name type="scientific">Vibrio agarilyticus</name>
    <dbReference type="NCBI Taxonomy" id="2726741"/>
    <lineage>
        <taxon>Bacteria</taxon>
        <taxon>Pseudomonadati</taxon>
        <taxon>Pseudomonadota</taxon>
        <taxon>Gammaproteobacteria</taxon>
        <taxon>Vibrionales</taxon>
        <taxon>Vibrionaceae</taxon>
        <taxon>Vibrio</taxon>
    </lineage>
</organism>
<dbReference type="GO" id="GO:0003700">
    <property type="term" value="F:DNA-binding transcription factor activity"/>
    <property type="evidence" value="ECO:0007669"/>
    <property type="project" value="InterPro"/>
</dbReference>
<evidence type="ECO:0000256" key="1">
    <source>
        <dbReference type="ARBA" id="ARBA00023015"/>
    </source>
</evidence>
<dbReference type="PANTHER" id="PTHR46796">
    <property type="entry name" value="HTH-TYPE TRANSCRIPTIONAL ACTIVATOR RHAS-RELATED"/>
    <property type="match status" value="1"/>
</dbReference>
<dbReference type="Proteomes" id="UP000535589">
    <property type="component" value="Unassembled WGS sequence"/>
</dbReference>
<evidence type="ECO:0000313" key="5">
    <source>
        <dbReference type="EMBL" id="NLS12011.1"/>
    </source>
</evidence>
<dbReference type="Gene3D" id="1.10.10.60">
    <property type="entry name" value="Homeodomain-like"/>
    <property type="match status" value="2"/>
</dbReference>